<keyword evidence="2" id="KW-0812">Transmembrane</keyword>
<accession>A0AB73HCQ7</accession>
<dbReference type="EMBL" id="JAARXV010000008">
    <property type="protein sequence ID" value="MBC2143409.1"/>
    <property type="molecule type" value="Genomic_DNA"/>
</dbReference>
<evidence type="ECO:0000313" key="3">
    <source>
        <dbReference type="EMBL" id="MBC2143409.1"/>
    </source>
</evidence>
<evidence type="ECO:0000313" key="4">
    <source>
        <dbReference type="Proteomes" id="UP000552309"/>
    </source>
</evidence>
<name>A0AB73HCQ7_LISIO</name>
<evidence type="ECO:0008006" key="5">
    <source>
        <dbReference type="Google" id="ProtNLM"/>
    </source>
</evidence>
<comment type="caution">
    <text evidence="3">The sequence shown here is derived from an EMBL/GenBank/DDBJ whole genome shotgun (WGS) entry which is preliminary data.</text>
</comment>
<dbReference type="AlphaFoldDB" id="A0AB73HCQ7"/>
<organism evidence="3 4">
    <name type="scientific">Listeria innocua</name>
    <dbReference type="NCBI Taxonomy" id="1642"/>
    <lineage>
        <taxon>Bacteria</taxon>
        <taxon>Bacillati</taxon>
        <taxon>Bacillota</taxon>
        <taxon>Bacilli</taxon>
        <taxon>Bacillales</taxon>
        <taxon>Listeriaceae</taxon>
        <taxon>Listeria</taxon>
    </lineage>
</organism>
<keyword evidence="1" id="KW-0175">Coiled coil</keyword>
<keyword evidence="2" id="KW-1133">Transmembrane helix</keyword>
<proteinExistence type="predicted"/>
<evidence type="ECO:0000256" key="2">
    <source>
        <dbReference type="SAM" id="Phobius"/>
    </source>
</evidence>
<reference evidence="3 4" key="1">
    <citation type="submission" date="2020-03" db="EMBL/GenBank/DDBJ databases">
        <title>Soil Listeria distribution.</title>
        <authorList>
            <person name="Liao J."/>
            <person name="Wiedmann M."/>
        </authorList>
    </citation>
    <scope>NUCLEOTIDE SEQUENCE [LARGE SCALE GENOMIC DNA]</scope>
    <source>
        <strain evidence="3 4">FSL L7-0297</strain>
    </source>
</reference>
<evidence type="ECO:0000256" key="1">
    <source>
        <dbReference type="SAM" id="Coils"/>
    </source>
</evidence>
<feature type="coiled-coil region" evidence="1">
    <location>
        <begin position="352"/>
        <end position="379"/>
    </location>
</feature>
<feature type="transmembrane region" description="Helical" evidence="2">
    <location>
        <begin position="185"/>
        <end position="205"/>
    </location>
</feature>
<dbReference type="RefSeq" id="WP_185543825.1">
    <property type="nucleotide sequence ID" value="NZ_JAARXV010000008.1"/>
</dbReference>
<dbReference type="Proteomes" id="UP000552309">
    <property type="component" value="Unassembled WGS sequence"/>
</dbReference>
<protein>
    <recommendedName>
        <fullName evidence="5">Type VII secretion protein EssB</fullName>
    </recommendedName>
</protein>
<sequence length="392" mass="45478">MFTIRFEVEKNVRKLLRPIIKGGVDYELRTCNTILQEAEAILLQQGISSNLFYHIQEPSIPVSFRASVMLGEGRPMNILLLVNQTLNTVFTDKPEEEKRSLIHLLEQAFLEEEVCPTPEIKLEKKVIPESPPSVPIVELQEEFSTTQIEETMPKPTKQLNKRPKRREWRSVISRFSSFFMFSRKVWIVLGVALVVTSSVVLFFLIPSEVSKTEAVKKTPSLEKLLKEEKLPEIARYYPEEWENVRLDYIHEANIRGLQEMNQVKPSVLLDVDIAYFEKNYDQVVQLYEAKKALKYAGIDYAFVGFSYLTKGNVKQAEVLNLYAEDPDLKAYIEDYKLTQSIVTETKQVLKRNDLTNELRTELETKLKEAEKHIQDYHQGKVEVKKDGEKETL</sequence>
<keyword evidence="2" id="KW-0472">Membrane</keyword>
<gene>
    <name evidence="3" type="ORF">HCA89_13925</name>
</gene>